<sequence length="75" mass="8532">MRAVEPFGLAPPRTVAGRQDLQQRLDDWEEGASVELARRMAVTALGRHPHAEQALRLAQHRCGLCRVFELLFLLR</sequence>
<dbReference type="AlphaFoldDB" id="A0A2P1PZR3"/>
<name>A0A2P1PZR3_9GAMM</name>
<reference evidence="1 2" key="2">
    <citation type="submission" date="2018-03" db="EMBL/GenBank/DDBJ databases">
        <authorList>
            <person name="Keele B.F."/>
        </authorList>
    </citation>
    <scope>NUCLEOTIDE SEQUENCE [LARGE SCALE GENOMIC DNA]</scope>
    <source>
        <strain evidence="1 2">D13</strain>
        <plasmid evidence="2">Plasmid unnamed</plasmid>
    </source>
</reference>
<dbReference type="KEGG" id="xba:C7S18_23845"/>
<gene>
    <name evidence="1" type="ORF">C7S18_23845</name>
</gene>
<dbReference type="EMBL" id="CP027861">
    <property type="protein sequence ID" value="AVQ00334.1"/>
    <property type="molecule type" value="Genomic_DNA"/>
</dbReference>
<geneLocation type="plasmid" evidence="1">
    <name>unnamed</name>
</geneLocation>
<accession>A0A2P1PZR3</accession>
<evidence type="ECO:0000313" key="2">
    <source>
        <dbReference type="Proteomes" id="UP000241074"/>
    </source>
</evidence>
<proteinExistence type="predicted"/>
<protein>
    <submittedName>
        <fullName evidence="1">Uncharacterized protein</fullName>
    </submittedName>
</protein>
<keyword evidence="1" id="KW-0614">Plasmid</keyword>
<organism evidence="1 2">
    <name type="scientific">Ahniella affigens</name>
    <dbReference type="NCBI Taxonomy" id="2021234"/>
    <lineage>
        <taxon>Bacteria</taxon>
        <taxon>Pseudomonadati</taxon>
        <taxon>Pseudomonadota</taxon>
        <taxon>Gammaproteobacteria</taxon>
        <taxon>Lysobacterales</taxon>
        <taxon>Rhodanobacteraceae</taxon>
        <taxon>Ahniella</taxon>
    </lineage>
</organism>
<reference evidence="1 2" key="1">
    <citation type="submission" date="2018-03" db="EMBL/GenBank/DDBJ databases">
        <title>Ahniella affigens gen. nov., sp. nov., a gammaproteobacterium isolated from sandy soil near a stream.</title>
        <authorList>
            <person name="Ko Y."/>
            <person name="Kim J.-H."/>
        </authorList>
    </citation>
    <scope>NUCLEOTIDE SEQUENCE [LARGE SCALE GENOMIC DNA]</scope>
    <source>
        <strain evidence="1 2">D13</strain>
        <plasmid evidence="2">Plasmid unnamed</plasmid>
    </source>
</reference>
<keyword evidence="2" id="KW-1185">Reference proteome</keyword>
<dbReference type="Proteomes" id="UP000241074">
    <property type="component" value="Plasmid unnamed"/>
</dbReference>
<evidence type="ECO:0000313" key="1">
    <source>
        <dbReference type="EMBL" id="AVQ00334.1"/>
    </source>
</evidence>